<dbReference type="EMBL" id="JAIWYP010000008">
    <property type="protein sequence ID" value="KAH3786520.1"/>
    <property type="molecule type" value="Genomic_DNA"/>
</dbReference>
<organism evidence="2 3">
    <name type="scientific">Dreissena polymorpha</name>
    <name type="common">Zebra mussel</name>
    <name type="synonym">Mytilus polymorpha</name>
    <dbReference type="NCBI Taxonomy" id="45954"/>
    <lineage>
        <taxon>Eukaryota</taxon>
        <taxon>Metazoa</taxon>
        <taxon>Spiralia</taxon>
        <taxon>Lophotrochozoa</taxon>
        <taxon>Mollusca</taxon>
        <taxon>Bivalvia</taxon>
        <taxon>Autobranchia</taxon>
        <taxon>Heteroconchia</taxon>
        <taxon>Euheterodonta</taxon>
        <taxon>Imparidentia</taxon>
        <taxon>Neoheterodontei</taxon>
        <taxon>Myida</taxon>
        <taxon>Dreissenoidea</taxon>
        <taxon>Dreissenidae</taxon>
        <taxon>Dreissena</taxon>
    </lineage>
</organism>
<feature type="region of interest" description="Disordered" evidence="1">
    <location>
        <begin position="1"/>
        <end position="81"/>
    </location>
</feature>
<keyword evidence="3" id="KW-1185">Reference proteome</keyword>
<comment type="caution">
    <text evidence="2">The sequence shown here is derived from an EMBL/GenBank/DDBJ whole genome shotgun (WGS) entry which is preliminary data.</text>
</comment>
<reference evidence="2" key="1">
    <citation type="journal article" date="2019" name="bioRxiv">
        <title>The Genome of the Zebra Mussel, Dreissena polymorpha: A Resource for Invasive Species Research.</title>
        <authorList>
            <person name="McCartney M.A."/>
            <person name="Auch B."/>
            <person name="Kono T."/>
            <person name="Mallez S."/>
            <person name="Zhang Y."/>
            <person name="Obille A."/>
            <person name="Becker A."/>
            <person name="Abrahante J.E."/>
            <person name="Garbe J."/>
            <person name="Badalamenti J.P."/>
            <person name="Herman A."/>
            <person name="Mangelson H."/>
            <person name="Liachko I."/>
            <person name="Sullivan S."/>
            <person name="Sone E.D."/>
            <person name="Koren S."/>
            <person name="Silverstein K.A.T."/>
            <person name="Beckman K.B."/>
            <person name="Gohl D.M."/>
        </authorList>
    </citation>
    <scope>NUCLEOTIDE SEQUENCE</scope>
    <source>
        <strain evidence="2">Duluth1</strain>
        <tissue evidence="2">Whole animal</tissue>
    </source>
</reference>
<dbReference type="Proteomes" id="UP000828390">
    <property type="component" value="Unassembled WGS sequence"/>
</dbReference>
<feature type="compositionally biased region" description="Polar residues" evidence="1">
    <location>
        <begin position="1"/>
        <end position="10"/>
    </location>
</feature>
<gene>
    <name evidence="2" type="ORF">DPMN_164627</name>
</gene>
<accession>A0A9D4ETZ7</accession>
<protein>
    <submittedName>
        <fullName evidence="2">Uncharacterized protein</fullName>
    </submittedName>
</protein>
<dbReference type="AlphaFoldDB" id="A0A9D4ETZ7"/>
<evidence type="ECO:0000313" key="2">
    <source>
        <dbReference type="EMBL" id="KAH3786520.1"/>
    </source>
</evidence>
<sequence>MIRVKAQSQYDAGGAPVRDPGSTGMNRGSTRMNRGKPGLHWDSIKIFNTSGMNRESPEGLETTGAAPRTNGTAPGTTGTAP</sequence>
<evidence type="ECO:0000313" key="3">
    <source>
        <dbReference type="Proteomes" id="UP000828390"/>
    </source>
</evidence>
<name>A0A9D4ETZ7_DREPO</name>
<evidence type="ECO:0000256" key="1">
    <source>
        <dbReference type="SAM" id="MobiDB-lite"/>
    </source>
</evidence>
<reference evidence="2" key="2">
    <citation type="submission" date="2020-11" db="EMBL/GenBank/DDBJ databases">
        <authorList>
            <person name="McCartney M.A."/>
            <person name="Auch B."/>
            <person name="Kono T."/>
            <person name="Mallez S."/>
            <person name="Becker A."/>
            <person name="Gohl D.M."/>
            <person name="Silverstein K.A.T."/>
            <person name="Koren S."/>
            <person name="Bechman K.B."/>
            <person name="Herman A."/>
            <person name="Abrahante J.E."/>
            <person name="Garbe J."/>
        </authorList>
    </citation>
    <scope>NUCLEOTIDE SEQUENCE</scope>
    <source>
        <strain evidence="2">Duluth1</strain>
        <tissue evidence="2">Whole animal</tissue>
    </source>
</reference>
<feature type="compositionally biased region" description="Polar residues" evidence="1">
    <location>
        <begin position="23"/>
        <end position="32"/>
    </location>
</feature>
<proteinExistence type="predicted"/>
<feature type="compositionally biased region" description="Low complexity" evidence="1">
    <location>
        <begin position="62"/>
        <end position="81"/>
    </location>
</feature>